<evidence type="ECO:0000313" key="16">
    <source>
        <dbReference type="Proteomes" id="UP001304088"/>
    </source>
</evidence>
<dbReference type="Pfam" id="PF13395">
    <property type="entry name" value="HNH_4"/>
    <property type="match status" value="1"/>
</dbReference>
<dbReference type="InterPro" id="IPR003615">
    <property type="entry name" value="HNH_nuc"/>
</dbReference>
<evidence type="ECO:0000256" key="6">
    <source>
        <dbReference type="ARBA" id="ARBA00022801"/>
    </source>
</evidence>
<evidence type="ECO:0000256" key="10">
    <source>
        <dbReference type="ARBA" id="ARBA00023125"/>
    </source>
</evidence>
<evidence type="ECO:0000313" key="15">
    <source>
        <dbReference type="EMBL" id="WNY48076.1"/>
    </source>
</evidence>
<dbReference type="CDD" id="cd09643">
    <property type="entry name" value="Csn1"/>
    <property type="match status" value="1"/>
</dbReference>
<feature type="binding site" evidence="13">
    <location>
        <position position="761"/>
    </location>
    <ligand>
        <name>Mg(2+)</name>
        <dbReference type="ChEBI" id="CHEBI:18420"/>
        <label>1</label>
    </ligand>
</feature>
<evidence type="ECO:0000256" key="5">
    <source>
        <dbReference type="ARBA" id="ARBA00022759"/>
    </source>
</evidence>
<evidence type="ECO:0000256" key="1">
    <source>
        <dbReference type="ARBA" id="ARBA00001946"/>
    </source>
</evidence>
<feature type="binding site" evidence="13">
    <location>
        <position position="765"/>
    </location>
    <ligand>
        <name>Mg(2+)</name>
        <dbReference type="ChEBI" id="CHEBI:18420"/>
        <label>2</label>
    </ligand>
</feature>
<evidence type="ECO:0000259" key="14">
    <source>
        <dbReference type="PROSITE" id="PS51749"/>
    </source>
</evidence>
<comment type="function">
    <text evidence="13">CRISPR (clustered regularly interspaced short palindromic repeat) is an adaptive immune system that provides protection against mobile genetic elements (viruses, transposable elements and conjugative plasmids). CRISPR clusters contain spacers, sequences complementary to antecedent mobile elements, and target invading nucleic acids. CRISPR clusters are transcribed and processed into CRISPR RNA (crRNA). In type II CRISPR systems correct processing of pre-crRNA requires a trans-encoded small RNA (tracrRNA), endogenous ribonuclease 3 (rnc) and this protein. The tracrRNA serves as a guide for ribonuclease 3-aided processing of pre-crRNA. Subsequently Cas9/crRNA/tracrRNA endonucleolytically cleaves linear or circular dsDNA target complementary to the spacer; Cas9 is inactive in the absence of the 2 guide RNAs (gRNA). Cas9 recognizes the protospacer adjacent motif (PAM) in the CRISPR repeat sequences to help distinguish self versus nonself, as targets within the bacterial CRISPR locus do not have PAMs. PAM recognition is also required for catalytic activity.</text>
</comment>
<dbReference type="InterPro" id="IPR033114">
    <property type="entry name" value="HNH_CAS9"/>
</dbReference>
<dbReference type="KEGG" id="ssuv:PXH68_03365"/>
<evidence type="ECO:0000256" key="12">
    <source>
        <dbReference type="ARBA" id="ARBA00046380"/>
    </source>
</evidence>
<dbReference type="RefSeq" id="WP_248027594.1">
    <property type="nucleotide sequence ID" value="NZ_CP118733.1"/>
</dbReference>
<feature type="active site" description="For RuvC-like nuclease domain" evidence="13">
    <location>
        <position position="10"/>
    </location>
</feature>
<name>A0AA96VGW6_9STRE</name>
<evidence type="ECO:0000256" key="3">
    <source>
        <dbReference type="ARBA" id="ARBA00022722"/>
    </source>
</evidence>
<evidence type="ECO:0000256" key="7">
    <source>
        <dbReference type="ARBA" id="ARBA00022842"/>
    </source>
</evidence>
<keyword evidence="8 13" id="KW-0694">RNA-binding</keyword>
<keyword evidence="7 13" id="KW-0460">Magnesium</keyword>
<keyword evidence="9 13" id="KW-0051">Antiviral defense</keyword>
<dbReference type="HAMAP" id="MF_01480">
    <property type="entry name" value="Cas9"/>
    <property type="match status" value="1"/>
</dbReference>
<keyword evidence="10 13" id="KW-0238">DNA-binding</keyword>
<feature type="active site" description="Proton acceptor for HNH nuclease domain" evidence="13">
    <location>
        <position position="845"/>
    </location>
</feature>
<comment type="cofactor">
    <cofactor evidence="1 13">
        <name>Mg(2+)</name>
        <dbReference type="ChEBI" id="CHEBI:18420"/>
    </cofactor>
</comment>
<dbReference type="GO" id="GO:0004519">
    <property type="term" value="F:endonuclease activity"/>
    <property type="evidence" value="ECO:0007669"/>
    <property type="project" value="UniProtKB-UniRule"/>
</dbReference>
<dbReference type="InterPro" id="IPR032239">
    <property type="entry name" value="Cas9-BH"/>
</dbReference>
<dbReference type="EC" id="3.1.-.-" evidence="13"/>
<feature type="binding site" evidence="13">
    <location>
        <position position="765"/>
    </location>
    <ligand>
        <name>Mg(2+)</name>
        <dbReference type="ChEBI" id="CHEBI:18420"/>
        <label>1</label>
    </ligand>
</feature>
<comment type="subunit">
    <text evidence="12 13">Monomer. Binds crRNA and tracrRNA.</text>
</comment>
<keyword evidence="16" id="KW-1185">Reference proteome</keyword>
<evidence type="ECO:0000256" key="11">
    <source>
        <dbReference type="ARBA" id="ARBA00023211"/>
    </source>
</evidence>
<gene>
    <name evidence="13 15" type="primary">cas9</name>
    <name evidence="15" type="ORF">PXH68_03365</name>
</gene>
<comment type="similarity">
    <text evidence="13">Belongs to the CRISPR-associated Cas9 family.</text>
</comment>
<accession>A0AA96VGW6</accession>
<sequence>MKKSYAIGIDIGTNSVGHCVMYTENYKVPSKKMKVFGNTEKLYIKKNLLGTLLFDEGNTAENRRLKRTARRRYTRRRNRILYLQEIFAEEINKIDDSFFQRLDDSFLIVEDKQGSKHPIFGTLQEEKEYHKQFPTIYHLRKQLADSSQKADIRLIYLALAHIIKYRGHFLFEGDLKSENKDVQHLFNDFVEMFDKTVEGSYLSENLPNVADVLVEKVSKSRRLENILHYFPNEKKNGLFGNFLALALGLQPNFKTNFELAEDAKIQFSKETYEEDLEELLGKIGDDYADLFIATKSLYDGILLAGILSTTDSTTKAPLSSSMVDRYKEHQKDLALLKVFIRQNLSDSYKEVFNDKLKDGYAGYIEGKTTQENFYRFIKKAIEKIEGSDYFIDKIDREDFLRKQRTFDNGSIPHQIHLQEMQAIIRRQAKFYPFLAVNQDKIEKILTFRIPYYVGPLARGNSEFAWLNRKSDEKIRPWNFDEMVDKETSAENFITRMTNYDQYLPDQKVLPKHSLLYEKFAVYNELTKVKFIAEGMRDYQFLDSRQKKDIVKTFFKTKRKVTAKDIKSYLENSNGYEGVELKGLEDQFNASLPTYHDLLKIIQDKAFMDAEENQEILEDVVLTLTLFEDREMIRKRLEKYKDVLTEEQRKKLERRHYTGWGRLSAKLINGIRDKVTRKTILDYLIDDGTNNRNFMQLINDDTLSFVDEIRLAQGSGEAEDYRAEVQNLAGSPAIKKGILQSLKIVDELIEVMGYDPEHIVVEMARENQFTNQGRRNSQQRINRLEKALKDFGSKILEEQKPYGVSKVNNIHLQSDRLFLYYLQNGKDMYTDEELDIDSLSEYDIDHIIPQAFIKDDSLDNKVLTKSAKNRGKSDDVPSIEIVNERKYFWRQLLNSKLISQRKFDNLTKAERGGLTNEDKARFIQRQLVETRQITKHVARILDTRFNTKLDEDGNRIRHPKVNIITLKSSLVSQFRKDYQLYKVREINNYHHAHDAYLNAVVATALLKKYPKLAPEFVYGEYPTYNSYKSRKSATERVLFYSNIMNFFKRIVVHSKTGAVRIRPITEVNKDTGEIVWNKKSDFKTVRKVLSYPQVNVVKKTEVQNHGLDRGKPKGFYNANLSPRPKEGSVENLVPAKQSFDTKRYGGYAGISNSYAVLVNGIIEKGKKKSKAEVTEFQGISILARKYFEKNPKQYLLNLGYKDIKSIIKLPKYSLFELENGSRRMLASILSTNNKRGEIHKGNEMYLPDKFVTLLYHAMRVNRTLEPGHKKYVETHRHVFDELLTYILEYNEKIVGAKANGKRIVEAYSARKDTDNLEELCNSFINLLNLTALGSAVDFEFLGTKIPRYRDYTPSSLLKSTLIHQSVTGLYETRIDLSKLGGD</sequence>
<comment type="similarity">
    <text evidence="2">Belongs to the CRISPR-associated protein Cas9 family. Subtype II-A subfamily.</text>
</comment>
<dbReference type="GO" id="GO:0003677">
    <property type="term" value="F:DNA binding"/>
    <property type="evidence" value="ECO:0007669"/>
    <property type="project" value="UniProtKB-UniRule"/>
</dbReference>
<dbReference type="InterPro" id="IPR028629">
    <property type="entry name" value="Cas9"/>
</dbReference>
<dbReference type="Pfam" id="PF16593">
    <property type="entry name" value="Cas9-BH"/>
    <property type="match status" value="1"/>
</dbReference>
<dbReference type="GO" id="GO:0043571">
    <property type="term" value="P:maintenance of CRISPR repeat elements"/>
    <property type="evidence" value="ECO:0007669"/>
    <property type="project" value="UniProtKB-UniRule"/>
</dbReference>
<feature type="binding site" evidence="13">
    <location>
        <position position="990"/>
    </location>
    <ligand>
        <name>Mg(2+)</name>
        <dbReference type="ChEBI" id="CHEBI:18420"/>
        <label>2</label>
    </ligand>
</feature>
<protein>
    <recommendedName>
        <fullName evidence="13">CRISPR-associated endonuclease Cas9</fullName>
        <ecNumber evidence="13">3.1.-.-</ecNumber>
    </recommendedName>
</protein>
<evidence type="ECO:0000256" key="8">
    <source>
        <dbReference type="ARBA" id="ARBA00022884"/>
    </source>
</evidence>
<evidence type="ECO:0000256" key="9">
    <source>
        <dbReference type="ARBA" id="ARBA00023118"/>
    </source>
</evidence>
<feature type="binding site" evidence="13">
    <location>
        <position position="10"/>
    </location>
    <ligand>
        <name>Mg(2+)</name>
        <dbReference type="ChEBI" id="CHEBI:18420"/>
        <label>1</label>
    </ligand>
</feature>
<dbReference type="Pfam" id="PF22702">
    <property type="entry name" value="Cas9_RuvC"/>
    <property type="match status" value="1"/>
</dbReference>
<keyword evidence="6 13" id="KW-0378">Hydrolase</keyword>
<dbReference type="EMBL" id="CP118733">
    <property type="protein sequence ID" value="WNY48076.1"/>
    <property type="molecule type" value="Genomic_DNA"/>
</dbReference>
<keyword evidence="4 13" id="KW-0479">Metal-binding</keyword>
<dbReference type="NCBIfam" id="TIGR01865">
    <property type="entry name" value="cas_Csn1"/>
    <property type="match status" value="1"/>
</dbReference>
<comment type="domain">
    <text evidence="13">Has 2 endonuclease domains. The discontinuous RuvC-like domain cleaves the target DNA noncomplementary to crRNA while the HNH nuclease domain cleaves the target DNA complementary to crRNA.</text>
</comment>
<evidence type="ECO:0000256" key="2">
    <source>
        <dbReference type="ARBA" id="ARBA00005244"/>
    </source>
</evidence>
<dbReference type="GO" id="GO:0046872">
    <property type="term" value="F:metal ion binding"/>
    <property type="evidence" value="ECO:0007669"/>
    <property type="project" value="UniProtKB-UniRule"/>
</dbReference>
<evidence type="ECO:0000256" key="13">
    <source>
        <dbReference type="HAMAP-Rule" id="MF_01480"/>
    </source>
</evidence>
<feature type="binding site" evidence="13">
    <location>
        <position position="10"/>
    </location>
    <ligand>
        <name>Mg(2+)</name>
        <dbReference type="ChEBI" id="CHEBI:18420"/>
        <label>2</label>
    </ligand>
</feature>
<dbReference type="InterPro" id="IPR032237">
    <property type="entry name" value="Cas9_PI"/>
</dbReference>
<dbReference type="InterPro" id="IPR055228">
    <property type="entry name" value="Cas9_RuvC"/>
</dbReference>
<dbReference type="InterPro" id="IPR032240">
    <property type="entry name" value="Cas9_REC"/>
</dbReference>
<organism evidence="15 16">
    <name type="scientific">Streptococcus suivaginalis</name>
    <dbReference type="NCBI Taxonomy" id="3028082"/>
    <lineage>
        <taxon>Bacteria</taxon>
        <taxon>Bacillati</taxon>
        <taxon>Bacillota</taxon>
        <taxon>Bacilli</taxon>
        <taxon>Lactobacillales</taxon>
        <taxon>Streptococcaceae</taxon>
        <taxon>Streptococcus</taxon>
    </lineage>
</organism>
<keyword evidence="3 13" id="KW-0540">Nuclease</keyword>
<proteinExistence type="inferred from homology"/>
<feature type="domain" description="HNH Cas9-type" evidence="14">
    <location>
        <begin position="769"/>
        <end position="926"/>
    </location>
</feature>
<dbReference type="Pfam" id="PF16592">
    <property type="entry name" value="Cas9_REC"/>
    <property type="match status" value="1"/>
</dbReference>
<reference evidence="15 16" key="1">
    <citation type="submission" date="2023-02" db="EMBL/GenBank/DDBJ databases">
        <title>Streptococcus sp. Genome Sequencing and Assembly.</title>
        <authorList>
            <person name="Shore S.M."/>
            <person name="Nicholson T.L."/>
        </authorList>
    </citation>
    <scope>NUCLEOTIDE SEQUENCE [LARGE SCALE GENOMIC DNA]</scope>
    <source>
        <strain evidence="15 16">29896</strain>
    </source>
</reference>
<keyword evidence="11" id="KW-0464">Manganese</keyword>
<dbReference type="GO" id="GO:0003723">
    <property type="term" value="F:RNA binding"/>
    <property type="evidence" value="ECO:0007669"/>
    <property type="project" value="UniProtKB-UniRule"/>
</dbReference>
<dbReference type="Pfam" id="PF16595">
    <property type="entry name" value="Cas9_PI"/>
    <property type="match status" value="1"/>
</dbReference>
<dbReference type="PROSITE" id="PS51749">
    <property type="entry name" value="HNH_CAS9"/>
    <property type="match status" value="1"/>
</dbReference>
<evidence type="ECO:0000256" key="4">
    <source>
        <dbReference type="ARBA" id="ARBA00022723"/>
    </source>
</evidence>
<dbReference type="GO" id="GO:0051607">
    <property type="term" value="P:defense response to virus"/>
    <property type="evidence" value="ECO:0007669"/>
    <property type="project" value="UniProtKB-UniRule"/>
</dbReference>
<dbReference type="GO" id="GO:0016787">
    <property type="term" value="F:hydrolase activity"/>
    <property type="evidence" value="ECO:0007669"/>
    <property type="project" value="UniProtKB-KW"/>
</dbReference>
<dbReference type="Proteomes" id="UP001304088">
    <property type="component" value="Chromosome"/>
</dbReference>
<keyword evidence="5 13" id="KW-0255">Endonuclease</keyword>